<sequence>MIVDRLREVPRVAVAELVEATGASDMTVRRDLDYLAAQGILKRVHGGAVPLLPSGAEPPFAARSEAAVASKRAIAAAAVERLRDGETILLDSGTTALEVARLLRHRSMTVMPLSLHIAHELADAPGIRLLVPGGEPRRGELSLVGPLTLASLRALRFDVAVLSPCAYSLDNGMTAYDLGDAEVKRQALEVATRSIVLVDGEKWDRSALAYICPADRPDVIVTDTAAPEEQRAALSQRGVLVEVVGAELRTGISSEPTRELEGTSR</sequence>
<reference evidence="7 8" key="1">
    <citation type="submission" date="2019-06" db="EMBL/GenBank/DDBJ databases">
        <title>Sequencing the genomes of 1000 actinobacteria strains.</title>
        <authorList>
            <person name="Klenk H.-P."/>
        </authorList>
    </citation>
    <scope>NUCLEOTIDE SEQUENCE [LARGE SCALE GENOMIC DNA]</scope>
    <source>
        <strain evidence="7 8">DSM 24683</strain>
    </source>
</reference>
<dbReference type="Pfam" id="PF00455">
    <property type="entry name" value="DeoRC"/>
    <property type="match status" value="1"/>
</dbReference>
<dbReference type="Proteomes" id="UP000318380">
    <property type="component" value="Unassembled WGS sequence"/>
</dbReference>
<dbReference type="PROSITE" id="PS51000">
    <property type="entry name" value="HTH_DEOR_2"/>
    <property type="match status" value="1"/>
</dbReference>
<dbReference type="Gene3D" id="3.40.50.1360">
    <property type="match status" value="1"/>
</dbReference>
<feature type="domain" description="HTH deoR-type" evidence="6">
    <location>
        <begin position="1"/>
        <end position="50"/>
    </location>
</feature>
<dbReference type="SMART" id="SM01134">
    <property type="entry name" value="DeoRC"/>
    <property type="match status" value="1"/>
</dbReference>
<dbReference type="PRINTS" id="PR00037">
    <property type="entry name" value="HTHLACR"/>
</dbReference>
<protein>
    <recommendedName>
        <fullName evidence="1">Lactose phosphotransferase system repressor</fullName>
    </recommendedName>
</protein>
<proteinExistence type="predicted"/>
<dbReference type="SUPFAM" id="SSF46785">
    <property type="entry name" value="Winged helix' DNA-binding domain"/>
    <property type="match status" value="1"/>
</dbReference>
<comment type="caution">
    <text evidence="7">The sequence shown here is derived from an EMBL/GenBank/DDBJ whole genome shotgun (WGS) entry which is preliminary data.</text>
</comment>
<keyword evidence="2" id="KW-0678">Repressor</keyword>
<dbReference type="AlphaFoldDB" id="A0A561B8Z3"/>
<accession>A0A561B8Z3</accession>
<dbReference type="PANTHER" id="PTHR30363">
    <property type="entry name" value="HTH-TYPE TRANSCRIPTIONAL REGULATOR SRLR-RELATED"/>
    <property type="match status" value="1"/>
</dbReference>
<dbReference type="InterPro" id="IPR036388">
    <property type="entry name" value="WH-like_DNA-bd_sf"/>
</dbReference>
<evidence type="ECO:0000313" key="8">
    <source>
        <dbReference type="Proteomes" id="UP000318380"/>
    </source>
</evidence>
<keyword evidence="4" id="KW-0804">Transcription</keyword>
<evidence type="ECO:0000256" key="1">
    <source>
        <dbReference type="ARBA" id="ARBA00021390"/>
    </source>
</evidence>
<evidence type="ECO:0000259" key="6">
    <source>
        <dbReference type="PROSITE" id="PS51000"/>
    </source>
</evidence>
<comment type="function">
    <text evidence="5">Repressor of the lactose catabolism operon. Galactose-6-phosphate is the inducer.</text>
</comment>
<keyword evidence="3" id="KW-0805">Transcription regulation</keyword>
<keyword evidence="8" id="KW-1185">Reference proteome</keyword>
<name>A0A561B8Z3_9ACTN</name>
<evidence type="ECO:0000256" key="5">
    <source>
        <dbReference type="ARBA" id="ARBA00024937"/>
    </source>
</evidence>
<dbReference type="SMART" id="SM00420">
    <property type="entry name" value="HTH_DEOR"/>
    <property type="match status" value="1"/>
</dbReference>
<evidence type="ECO:0000256" key="2">
    <source>
        <dbReference type="ARBA" id="ARBA00022491"/>
    </source>
</evidence>
<gene>
    <name evidence="7" type="ORF">FB561_6871</name>
</gene>
<dbReference type="GO" id="GO:0003700">
    <property type="term" value="F:DNA-binding transcription factor activity"/>
    <property type="evidence" value="ECO:0007669"/>
    <property type="project" value="InterPro"/>
</dbReference>
<evidence type="ECO:0000313" key="7">
    <source>
        <dbReference type="EMBL" id="TWD75431.1"/>
    </source>
</evidence>
<dbReference type="InterPro" id="IPR014036">
    <property type="entry name" value="DeoR-like_C"/>
</dbReference>
<organism evidence="7 8">
    <name type="scientific">Kribbella amoyensis</name>
    <dbReference type="NCBI Taxonomy" id="996641"/>
    <lineage>
        <taxon>Bacteria</taxon>
        <taxon>Bacillati</taxon>
        <taxon>Actinomycetota</taxon>
        <taxon>Actinomycetes</taxon>
        <taxon>Propionibacteriales</taxon>
        <taxon>Kribbellaceae</taxon>
        <taxon>Kribbella</taxon>
    </lineage>
</organism>
<dbReference type="Pfam" id="PF08220">
    <property type="entry name" value="HTH_DeoR"/>
    <property type="match status" value="1"/>
</dbReference>
<dbReference type="SUPFAM" id="SSF100950">
    <property type="entry name" value="NagB/RpiA/CoA transferase-like"/>
    <property type="match status" value="1"/>
</dbReference>
<dbReference type="InterPro" id="IPR001034">
    <property type="entry name" value="DeoR_HTH"/>
</dbReference>
<dbReference type="PANTHER" id="PTHR30363:SF4">
    <property type="entry name" value="GLYCEROL-3-PHOSPHATE REGULON REPRESSOR"/>
    <property type="match status" value="1"/>
</dbReference>
<evidence type="ECO:0000256" key="3">
    <source>
        <dbReference type="ARBA" id="ARBA00023015"/>
    </source>
</evidence>
<dbReference type="InterPro" id="IPR050313">
    <property type="entry name" value="Carb_Metab_HTH_regulators"/>
</dbReference>
<dbReference type="Gene3D" id="1.10.10.10">
    <property type="entry name" value="Winged helix-like DNA-binding domain superfamily/Winged helix DNA-binding domain"/>
    <property type="match status" value="1"/>
</dbReference>
<dbReference type="InterPro" id="IPR037171">
    <property type="entry name" value="NagB/RpiA_transferase-like"/>
</dbReference>
<dbReference type="InterPro" id="IPR036390">
    <property type="entry name" value="WH_DNA-bd_sf"/>
</dbReference>
<dbReference type="EMBL" id="VIVK01000002">
    <property type="protein sequence ID" value="TWD75431.1"/>
    <property type="molecule type" value="Genomic_DNA"/>
</dbReference>
<evidence type="ECO:0000256" key="4">
    <source>
        <dbReference type="ARBA" id="ARBA00023163"/>
    </source>
</evidence>